<protein>
    <recommendedName>
        <fullName evidence="6 7">Large ribosomal subunit protein uL18</fullName>
    </recommendedName>
</protein>
<dbReference type="Proteomes" id="UP000199411">
    <property type="component" value="Unassembled WGS sequence"/>
</dbReference>
<evidence type="ECO:0000313" key="8">
    <source>
        <dbReference type="EMBL" id="SDC30515.1"/>
    </source>
</evidence>
<comment type="similarity">
    <text evidence="1 7">Belongs to the universal ribosomal protein uL18 family.</text>
</comment>
<dbReference type="InterPro" id="IPR005484">
    <property type="entry name" value="Ribosomal_uL18_bac/plant/anim"/>
</dbReference>
<keyword evidence="5 7" id="KW-0687">Ribonucleoprotein</keyword>
<evidence type="ECO:0000256" key="4">
    <source>
        <dbReference type="ARBA" id="ARBA00022980"/>
    </source>
</evidence>
<gene>
    <name evidence="7" type="primary">rplR</name>
    <name evidence="8" type="ORF">SAMN05660835_00599</name>
</gene>
<dbReference type="GO" id="GO:0003735">
    <property type="term" value="F:structural constituent of ribosome"/>
    <property type="evidence" value="ECO:0007669"/>
    <property type="project" value="InterPro"/>
</dbReference>
<comment type="function">
    <text evidence="7">This is one of the proteins that bind and probably mediate the attachment of the 5S RNA into the large ribosomal subunit, where it forms part of the central protuberance.</text>
</comment>
<dbReference type="SUPFAM" id="SSF53137">
    <property type="entry name" value="Translational machinery components"/>
    <property type="match status" value="1"/>
</dbReference>
<dbReference type="InterPro" id="IPR004389">
    <property type="entry name" value="Ribosomal_uL18_bac-type"/>
</dbReference>
<dbReference type="FunFam" id="3.30.420.100:FF:000001">
    <property type="entry name" value="50S ribosomal protein L18"/>
    <property type="match status" value="1"/>
</dbReference>
<dbReference type="GO" id="GO:0006412">
    <property type="term" value="P:translation"/>
    <property type="evidence" value="ECO:0007669"/>
    <property type="project" value="UniProtKB-UniRule"/>
</dbReference>
<keyword evidence="9" id="KW-1185">Reference proteome</keyword>
<dbReference type="PANTHER" id="PTHR12899:SF3">
    <property type="entry name" value="LARGE RIBOSOMAL SUBUNIT PROTEIN UL18M"/>
    <property type="match status" value="1"/>
</dbReference>
<dbReference type="RefSeq" id="WP_092128064.1">
    <property type="nucleotide sequence ID" value="NZ_FMYU01000004.1"/>
</dbReference>
<evidence type="ECO:0000256" key="1">
    <source>
        <dbReference type="ARBA" id="ARBA00007116"/>
    </source>
</evidence>
<sequence length="121" mass="13545">MLKKRSRNELRLKRKTRIKYKIRGTLQKPRLCVFKSLNHIYAQLIDDTTGNTIISASSLDSQLKGKVKGCNIETAKQVGILIAKKALEKGISNVVFDRNGYLYHGKVKALADAAREGGLIF</sequence>
<dbReference type="Pfam" id="PF00861">
    <property type="entry name" value="Ribosomal_L18p"/>
    <property type="match status" value="1"/>
</dbReference>
<evidence type="ECO:0000313" key="9">
    <source>
        <dbReference type="Proteomes" id="UP000199411"/>
    </source>
</evidence>
<keyword evidence="4 7" id="KW-0689">Ribosomal protein</keyword>
<proteinExistence type="inferred from homology"/>
<reference evidence="9" key="1">
    <citation type="submission" date="2016-10" db="EMBL/GenBank/DDBJ databases">
        <authorList>
            <person name="Varghese N."/>
            <person name="Submissions S."/>
        </authorList>
    </citation>
    <scope>NUCLEOTIDE SEQUENCE [LARGE SCALE GENOMIC DNA]</scope>
    <source>
        <strain evidence="9">DSM 8415</strain>
    </source>
</reference>
<dbReference type="InterPro" id="IPR057268">
    <property type="entry name" value="Ribosomal_L18"/>
</dbReference>
<dbReference type="CDD" id="cd00432">
    <property type="entry name" value="Ribosomal_L18_L5e"/>
    <property type="match status" value="1"/>
</dbReference>
<evidence type="ECO:0000256" key="5">
    <source>
        <dbReference type="ARBA" id="ARBA00023274"/>
    </source>
</evidence>
<accession>A0A1G6KIX0</accession>
<evidence type="ECO:0000256" key="6">
    <source>
        <dbReference type="ARBA" id="ARBA00035197"/>
    </source>
</evidence>
<dbReference type="HAMAP" id="MF_01337_B">
    <property type="entry name" value="Ribosomal_uL18_B"/>
    <property type="match status" value="1"/>
</dbReference>
<evidence type="ECO:0000256" key="2">
    <source>
        <dbReference type="ARBA" id="ARBA00022730"/>
    </source>
</evidence>
<dbReference type="Gene3D" id="3.30.420.100">
    <property type="match status" value="1"/>
</dbReference>
<dbReference type="AlphaFoldDB" id="A0A1G6KIX0"/>
<keyword evidence="2 7" id="KW-0699">rRNA-binding</keyword>
<dbReference type="GO" id="GO:0022625">
    <property type="term" value="C:cytosolic large ribosomal subunit"/>
    <property type="evidence" value="ECO:0007669"/>
    <property type="project" value="TreeGrafter"/>
</dbReference>
<name>A0A1G6KIX0_9BACT</name>
<evidence type="ECO:0000256" key="7">
    <source>
        <dbReference type="HAMAP-Rule" id="MF_01337"/>
    </source>
</evidence>
<evidence type="ECO:0000256" key="3">
    <source>
        <dbReference type="ARBA" id="ARBA00022884"/>
    </source>
</evidence>
<dbReference type="GO" id="GO:0008097">
    <property type="term" value="F:5S rRNA binding"/>
    <property type="evidence" value="ECO:0007669"/>
    <property type="project" value="TreeGrafter"/>
</dbReference>
<comment type="subunit">
    <text evidence="7">Part of the 50S ribosomal subunit; part of the 5S rRNA/L5/L18/L25 subcomplex. Contacts the 5S and 23S rRNAs.</text>
</comment>
<dbReference type="PANTHER" id="PTHR12899">
    <property type="entry name" value="39S RIBOSOMAL PROTEIN L18, MITOCHONDRIAL"/>
    <property type="match status" value="1"/>
</dbReference>
<dbReference type="NCBIfam" id="TIGR00060">
    <property type="entry name" value="L18_bact"/>
    <property type="match status" value="1"/>
</dbReference>
<organism evidence="8 9">
    <name type="scientific">Desulfurella multipotens</name>
    <dbReference type="NCBI Taxonomy" id="79269"/>
    <lineage>
        <taxon>Bacteria</taxon>
        <taxon>Pseudomonadati</taxon>
        <taxon>Campylobacterota</taxon>
        <taxon>Desulfurellia</taxon>
        <taxon>Desulfurellales</taxon>
        <taxon>Desulfurellaceae</taxon>
        <taxon>Desulfurella</taxon>
    </lineage>
</organism>
<keyword evidence="3 7" id="KW-0694">RNA-binding</keyword>
<dbReference type="EMBL" id="FMYU01000004">
    <property type="protein sequence ID" value="SDC30515.1"/>
    <property type="molecule type" value="Genomic_DNA"/>
</dbReference>
<dbReference type="OrthoDB" id="9810939at2"/>